<dbReference type="STRING" id="1618364.UX86_C0025G0010"/>
<dbReference type="Proteomes" id="UP000034502">
    <property type="component" value="Unassembled WGS sequence"/>
</dbReference>
<reference evidence="2 3" key="1">
    <citation type="journal article" date="2015" name="Nature">
        <title>rRNA introns, odd ribosomes, and small enigmatic genomes across a large radiation of phyla.</title>
        <authorList>
            <person name="Brown C.T."/>
            <person name="Hug L.A."/>
            <person name="Thomas B.C."/>
            <person name="Sharon I."/>
            <person name="Castelle C.J."/>
            <person name="Singh A."/>
            <person name="Wilkins M.J."/>
            <person name="Williams K.H."/>
            <person name="Banfield J.F."/>
        </authorList>
    </citation>
    <scope>NUCLEOTIDE SEQUENCE [LARGE SCALE GENOMIC DNA]</scope>
</reference>
<evidence type="ECO:0000313" key="2">
    <source>
        <dbReference type="EMBL" id="KKU63407.1"/>
    </source>
</evidence>
<dbReference type="PROSITE" id="PS51462">
    <property type="entry name" value="NUDIX"/>
    <property type="match status" value="1"/>
</dbReference>
<sequence length="190" mass="21617">MERRHGLIELLNNYQTADANEEKCRQEILVFVKLHPECFDNDFPLGHVTGSAIVVDRKFEYTLLTHHPVVDKWFQFGGHSDSNPDVFKTAFREAEEESSLKSLRSVPGNGGIFDVDIHPMPPGNNIPGHDHYDIRFILTADMNEPYTVSHESKELKWIRLEEAANYSSQPAFIRLANKAQALGRRLNASS</sequence>
<dbReference type="CDD" id="cd03674">
    <property type="entry name" value="NUDIX_Hydrolase"/>
    <property type="match status" value="1"/>
</dbReference>
<comment type="caution">
    <text evidence="2">The sequence shown here is derived from an EMBL/GenBank/DDBJ whole genome shotgun (WGS) entry which is preliminary data.</text>
</comment>
<dbReference type="Pfam" id="PF00293">
    <property type="entry name" value="NUDIX"/>
    <property type="match status" value="1"/>
</dbReference>
<dbReference type="InterPro" id="IPR000086">
    <property type="entry name" value="NUDIX_hydrolase_dom"/>
</dbReference>
<dbReference type="AlphaFoldDB" id="A0A0G1S251"/>
<dbReference type="GO" id="GO:0016787">
    <property type="term" value="F:hydrolase activity"/>
    <property type="evidence" value="ECO:0007669"/>
    <property type="project" value="UniProtKB-KW"/>
</dbReference>
<organism evidence="2 3">
    <name type="scientific">Candidatus Amesbacteria bacterium GW2011_GWC1_47_15</name>
    <dbReference type="NCBI Taxonomy" id="1618364"/>
    <lineage>
        <taxon>Bacteria</taxon>
        <taxon>Candidatus Amesiibacteriota</taxon>
    </lineage>
</organism>
<protein>
    <submittedName>
        <fullName evidence="2">NUDIX hydrolase</fullName>
    </submittedName>
</protein>
<dbReference type="EMBL" id="LCNU01000025">
    <property type="protein sequence ID" value="KKU63407.1"/>
    <property type="molecule type" value="Genomic_DNA"/>
</dbReference>
<dbReference type="InterPro" id="IPR015797">
    <property type="entry name" value="NUDIX_hydrolase-like_dom_sf"/>
</dbReference>
<feature type="domain" description="Nudix hydrolase" evidence="1">
    <location>
        <begin position="45"/>
        <end position="182"/>
    </location>
</feature>
<proteinExistence type="predicted"/>
<name>A0A0G1S251_9BACT</name>
<gene>
    <name evidence="2" type="ORF">UX86_C0025G0010</name>
</gene>
<evidence type="ECO:0000259" key="1">
    <source>
        <dbReference type="PROSITE" id="PS51462"/>
    </source>
</evidence>
<keyword evidence="2" id="KW-0378">Hydrolase</keyword>
<dbReference type="SUPFAM" id="SSF55811">
    <property type="entry name" value="Nudix"/>
    <property type="match status" value="1"/>
</dbReference>
<accession>A0A0G1S251</accession>
<dbReference type="Gene3D" id="3.90.79.10">
    <property type="entry name" value="Nucleoside Triphosphate Pyrophosphohydrolase"/>
    <property type="match status" value="1"/>
</dbReference>
<evidence type="ECO:0000313" key="3">
    <source>
        <dbReference type="Proteomes" id="UP000034502"/>
    </source>
</evidence>